<dbReference type="Pfam" id="PF03150">
    <property type="entry name" value="CCP_MauG"/>
    <property type="match status" value="1"/>
</dbReference>
<reference evidence="10 11" key="1">
    <citation type="submission" date="2023-07" db="EMBL/GenBank/DDBJ databases">
        <title>Functional and genomic diversity of the sorghum phyllosphere microbiome.</title>
        <authorList>
            <person name="Shade A."/>
        </authorList>
    </citation>
    <scope>NUCLEOTIDE SEQUENCE [LARGE SCALE GENOMIC DNA]</scope>
    <source>
        <strain evidence="10 11">SORGH_AS_1064</strain>
    </source>
</reference>
<dbReference type="EMBL" id="JAUTAL010000001">
    <property type="protein sequence ID" value="MDQ1095545.1"/>
    <property type="molecule type" value="Genomic_DNA"/>
</dbReference>
<keyword evidence="11" id="KW-1185">Reference proteome</keyword>
<comment type="caution">
    <text evidence="10">The sequence shown here is derived from an EMBL/GenBank/DDBJ whole genome shotgun (WGS) entry which is preliminary data.</text>
</comment>
<evidence type="ECO:0000256" key="5">
    <source>
        <dbReference type="ARBA" id="ARBA00022764"/>
    </source>
</evidence>
<dbReference type="PANTHER" id="PTHR30600:SF10">
    <property type="entry name" value="BLL6722 PROTEIN"/>
    <property type="match status" value="1"/>
</dbReference>
<keyword evidence="5" id="KW-0574">Periplasm</keyword>
<gene>
    <name evidence="10" type="ORF">QE404_000692</name>
</gene>
<proteinExistence type="predicted"/>
<dbReference type="GO" id="GO:0004130">
    <property type="term" value="F:cytochrome-c peroxidase activity"/>
    <property type="evidence" value="ECO:0007669"/>
    <property type="project" value="UniProtKB-EC"/>
</dbReference>
<evidence type="ECO:0000256" key="7">
    <source>
        <dbReference type="ARBA" id="ARBA00023004"/>
    </source>
</evidence>
<dbReference type="PIRSF" id="PIRSF000294">
    <property type="entry name" value="Cytochrome-c_peroxidase"/>
    <property type="match status" value="1"/>
</dbReference>
<evidence type="ECO:0000256" key="1">
    <source>
        <dbReference type="ARBA" id="ARBA00004418"/>
    </source>
</evidence>
<accession>A0ABU0TEQ7</accession>
<dbReference type="Gene3D" id="1.10.760.10">
    <property type="entry name" value="Cytochrome c-like domain"/>
    <property type="match status" value="2"/>
</dbReference>
<keyword evidence="10" id="KW-0575">Peroxidase</keyword>
<dbReference type="SUPFAM" id="SSF46626">
    <property type="entry name" value="Cytochrome c"/>
    <property type="match status" value="2"/>
</dbReference>
<feature type="domain" description="Cytochrome c" evidence="9">
    <location>
        <begin position="193"/>
        <end position="326"/>
    </location>
</feature>
<evidence type="ECO:0000313" key="10">
    <source>
        <dbReference type="EMBL" id="MDQ1095545.1"/>
    </source>
</evidence>
<evidence type="ECO:0000256" key="8">
    <source>
        <dbReference type="PROSITE-ProRule" id="PRU00433"/>
    </source>
</evidence>
<comment type="subcellular location">
    <subcellularLocation>
        <location evidence="1">Periplasm</location>
    </subcellularLocation>
</comment>
<keyword evidence="4" id="KW-0732">Signal</keyword>
<evidence type="ECO:0000313" key="11">
    <source>
        <dbReference type="Proteomes" id="UP001225072"/>
    </source>
</evidence>
<evidence type="ECO:0000256" key="6">
    <source>
        <dbReference type="ARBA" id="ARBA00023002"/>
    </source>
</evidence>
<feature type="domain" description="Cytochrome c" evidence="9">
    <location>
        <begin position="52"/>
        <end position="154"/>
    </location>
</feature>
<name>A0ABU0TEQ7_9FLAO</name>
<sequence length="340" mass="38477">MRTVVYSKLKPAGMLVLFVLMAFYSLQDIQLIYPSYFPVPAYDFKARPLKRAVIQLGRKLFYDPVLSRSNTISCSSCHQQQHAFSDVGNRLSKGIEDGIGDRNSPAIFNLAWQKTFMWDGSVGNIDVQALAPINHPKEMGEDINVVVRKLNASKEYRTLFYRSFGDSLATAERAMKALSQFQLTIVSANTKYDRVKQGKATFTGKEIKGYELFRKNCNACHTEPLFSGYGFANNGLPVHPELKDYGKWNKTMEPQDRLMFKIPSLRNLAYTYPYMHDGRFGTLHEVLEHYEKGIVKSPGLAKELQQPIIFNPDEKDALLTFLAALNDSTLVSDSSFGKPK</sequence>
<keyword evidence="7 8" id="KW-0408">Iron</keyword>
<protein>
    <submittedName>
        <fullName evidence="10">Cytochrome c peroxidase</fullName>
        <ecNumber evidence="10">1.11.1.5</ecNumber>
    </submittedName>
</protein>
<keyword evidence="3 8" id="KW-0479">Metal-binding</keyword>
<dbReference type="InterPro" id="IPR004852">
    <property type="entry name" value="Di-haem_cyt_c_peroxidsae"/>
</dbReference>
<evidence type="ECO:0000259" key="9">
    <source>
        <dbReference type="PROSITE" id="PS51007"/>
    </source>
</evidence>
<dbReference type="Proteomes" id="UP001225072">
    <property type="component" value="Unassembled WGS sequence"/>
</dbReference>
<evidence type="ECO:0000256" key="3">
    <source>
        <dbReference type="ARBA" id="ARBA00022723"/>
    </source>
</evidence>
<dbReference type="EC" id="1.11.1.5" evidence="10"/>
<evidence type="ECO:0000256" key="2">
    <source>
        <dbReference type="ARBA" id="ARBA00022617"/>
    </source>
</evidence>
<dbReference type="RefSeq" id="WP_307446500.1">
    <property type="nucleotide sequence ID" value="NZ_JAUTAL010000001.1"/>
</dbReference>
<evidence type="ECO:0000256" key="4">
    <source>
        <dbReference type="ARBA" id="ARBA00022729"/>
    </source>
</evidence>
<organism evidence="10 11">
    <name type="scientific">Chryseobacterium camelliae</name>
    <dbReference type="NCBI Taxonomy" id="1265445"/>
    <lineage>
        <taxon>Bacteria</taxon>
        <taxon>Pseudomonadati</taxon>
        <taxon>Bacteroidota</taxon>
        <taxon>Flavobacteriia</taxon>
        <taxon>Flavobacteriales</taxon>
        <taxon>Weeksellaceae</taxon>
        <taxon>Chryseobacterium group</taxon>
        <taxon>Chryseobacterium</taxon>
    </lineage>
</organism>
<dbReference type="InterPro" id="IPR009056">
    <property type="entry name" value="Cyt_c-like_dom"/>
</dbReference>
<dbReference type="PROSITE" id="PS51007">
    <property type="entry name" value="CYTC"/>
    <property type="match status" value="2"/>
</dbReference>
<dbReference type="PANTHER" id="PTHR30600">
    <property type="entry name" value="CYTOCHROME C PEROXIDASE-RELATED"/>
    <property type="match status" value="1"/>
</dbReference>
<dbReference type="InterPro" id="IPR051395">
    <property type="entry name" value="Cytochrome_c_Peroxidase/MauG"/>
</dbReference>
<keyword evidence="6 10" id="KW-0560">Oxidoreductase</keyword>
<dbReference type="InterPro" id="IPR026259">
    <property type="entry name" value="MauG/Cytc_peroxidase"/>
</dbReference>
<dbReference type="InterPro" id="IPR036909">
    <property type="entry name" value="Cyt_c-like_dom_sf"/>
</dbReference>
<keyword evidence="2 8" id="KW-0349">Heme</keyword>